<feature type="transmembrane region" description="Helical" evidence="1">
    <location>
        <begin position="65"/>
        <end position="92"/>
    </location>
</feature>
<sequence length="163" mass="16184">MADRETPPRRTVAPAVAAAVFVVVATSPVPIAGLVAIIGVGAVIVGLTRGSRGVLLVGVTVQFGSVLVAALGALRLELVLAASLAVLLAWDLGEQAISVAEQLAVAGRGTRPLVVHAAGATLVGTLLFASVYGLYRLAGNGQPVPALALLLGGGVLVIAGMRL</sequence>
<evidence type="ECO:0000313" key="4">
    <source>
        <dbReference type="Proteomes" id="UP000003861"/>
    </source>
</evidence>
<organism evidence="3 4">
    <name type="scientific">Halorhabdus tiamatea SARL4B</name>
    <dbReference type="NCBI Taxonomy" id="1033806"/>
    <lineage>
        <taxon>Archaea</taxon>
        <taxon>Methanobacteriati</taxon>
        <taxon>Methanobacteriota</taxon>
        <taxon>Stenosarchaea group</taxon>
        <taxon>Halobacteria</taxon>
        <taxon>Halobacteriales</taxon>
        <taxon>Haloarculaceae</taxon>
        <taxon>Halorhabdus</taxon>
    </lineage>
</organism>
<protein>
    <submittedName>
        <fullName evidence="2">Hypothetical membrane protein</fullName>
    </submittedName>
</protein>
<evidence type="ECO:0000313" key="5">
    <source>
        <dbReference type="Proteomes" id="UP000015381"/>
    </source>
</evidence>
<dbReference type="Pfam" id="PF24363">
    <property type="entry name" value="DUF7519"/>
    <property type="match status" value="1"/>
</dbReference>
<keyword evidence="1" id="KW-0812">Transmembrane</keyword>
<evidence type="ECO:0000313" key="3">
    <source>
        <dbReference type="EMBL" id="ERJ05810.1"/>
    </source>
</evidence>
<evidence type="ECO:0000256" key="1">
    <source>
        <dbReference type="SAM" id="Phobius"/>
    </source>
</evidence>
<dbReference type="EMBL" id="HF571520">
    <property type="protein sequence ID" value="CCQ34255.1"/>
    <property type="molecule type" value="Genomic_DNA"/>
</dbReference>
<keyword evidence="1" id="KW-1133">Transmembrane helix</keyword>
<gene>
    <name evidence="3" type="ORF">HLRTI_002203</name>
    <name evidence="2" type="ORF">HTIA_2142</name>
</gene>
<reference evidence="2 5" key="3">
    <citation type="journal article" date="2014" name="Environ. Microbiol.">
        <title>Halorhabdus tiamatea: proteogenomics and glycosidase activity measurements identify the first cultivated euryarchaeon from a deep-sea anoxic brine lake as potential polysaccharide degrader.</title>
        <authorList>
            <person name="Werner J."/>
            <person name="Ferrer M."/>
            <person name="Michel G."/>
            <person name="Mann A.J."/>
            <person name="Huang S."/>
            <person name="Juarez S."/>
            <person name="Ciordia S."/>
            <person name="Albar J.P."/>
            <person name="Alcaide M."/>
            <person name="La Cono V."/>
            <person name="Yakimov M.M."/>
            <person name="Antunes A."/>
            <person name="Taborda M."/>
            <person name="Da Costa M.S."/>
            <person name="Amann R.I."/>
            <person name="Gloeckner F.O."/>
            <person name="Golyshina O.V."/>
            <person name="Golyshin P.N."/>
            <person name="Teeling H."/>
        </authorList>
    </citation>
    <scope>NUCLEOTIDE SEQUENCE [LARGE SCALE GENOMIC DNA]</scope>
    <source>
        <strain evidence="5">SARL4B</strain>
        <strain evidence="2">Type strain: SARL4B</strain>
    </source>
</reference>
<dbReference type="EMBL" id="AFNT02000025">
    <property type="protein sequence ID" value="ERJ05810.1"/>
    <property type="molecule type" value="Genomic_DNA"/>
</dbReference>
<dbReference type="Proteomes" id="UP000003861">
    <property type="component" value="Unassembled WGS sequence"/>
</dbReference>
<accession>F7PJI9</accession>
<dbReference type="eggNOG" id="arCOG09144">
    <property type="taxonomic scope" value="Archaea"/>
</dbReference>
<feature type="transmembrane region" description="Helical" evidence="1">
    <location>
        <begin position="113"/>
        <end position="135"/>
    </location>
</feature>
<dbReference type="HOGENOM" id="CLU_100865_1_0_2"/>
<reference evidence="3 4" key="2">
    <citation type="journal article" date="2013" name="PLoS ONE">
        <title>INDIGO - INtegrated Data Warehouse of MIcrobial GenOmes with Examples from the Red Sea Extremophiles.</title>
        <authorList>
            <person name="Alam I."/>
            <person name="Antunes A."/>
            <person name="Kamau A.A."/>
            <person name="Ba Alawi W."/>
            <person name="Kalkatawi M."/>
            <person name="Stingl U."/>
            <person name="Bajic V.B."/>
        </authorList>
    </citation>
    <scope>NUCLEOTIDE SEQUENCE [LARGE SCALE GENOMIC DNA]</scope>
    <source>
        <strain evidence="3 4">SARL4B</strain>
    </source>
</reference>
<keyword evidence="5" id="KW-1185">Reference proteome</keyword>
<proteinExistence type="predicted"/>
<dbReference type="Proteomes" id="UP000015381">
    <property type="component" value="Chromosome I"/>
</dbReference>
<keyword evidence="1" id="KW-0472">Membrane</keyword>
<dbReference type="GeneID" id="23799304"/>
<feature type="transmembrane region" description="Helical" evidence="1">
    <location>
        <begin position="12"/>
        <end position="45"/>
    </location>
</feature>
<name>F7PJI9_9EURY</name>
<feature type="transmembrane region" description="Helical" evidence="1">
    <location>
        <begin position="141"/>
        <end position="161"/>
    </location>
</feature>
<dbReference type="KEGG" id="hti:HTIA_2142"/>
<dbReference type="AlphaFoldDB" id="F7PJI9"/>
<evidence type="ECO:0000313" key="2">
    <source>
        <dbReference type="EMBL" id="CCQ34255.1"/>
    </source>
</evidence>
<dbReference type="InterPro" id="IPR055941">
    <property type="entry name" value="DUF7519"/>
</dbReference>
<dbReference type="RefSeq" id="WP_008525939.1">
    <property type="nucleotide sequence ID" value="NC_021921.1"/>
</dbReference>
<dbReference type="STRING" id="1033806.HTIA_2142"/>
<reference evidence="3 4" key="1">
    <citation type="journal article" date="2011" name="J. Bacteriol.">
        <title>Genome sequence of Halorhabdus tiamatea, the first archaeon isolated from a deep-sea anoxic brine lake.</title>
        <authorList>
            <person name="Antunes A."/>
            <person name="Alam I."/>
            <person name="Bajic V.B."/>
            <person name="Stingl U."/>
        </authorList>
    </citation>
    <scope>NUCLEOTIDE SEQUENCE [LARGE SCALE GENOMIC DNA]</scope>
    <source>
        <strain evidence="3 4">SARL4B</strain>
    </source>
</reference>